<keyword evidence="3" id="KW-1185">Reference proteome</keyword>
<accession>A0ABD2QHE2</accession>
<comment type="caution">
    <text evidence="2">The sequence shown here is derived from an EMBL/GenBank/DDBJ whole genome shotgun (WGS) entry which is preliminary data.</text>
</comment>
<evidence type="ECO:0000313" key="2">
    <source>
        <dbReference type="EMBL" id="KAL3318955.1"/>
    </source>
</evidence>
<dbReference type="EMBL" id="JBJKFK010000186">
    <property type="protein sequence ID" value="KAL3318955.1"/>
    <property type="molecule type" value="Genomic_DNA"/>
</dbReference>
<dbReference type="Proteomes" id="UP001626550">
    <property type="component" value="Unassembled WGS sequence"/>
</dbReference>
<evidence type="ECO:0008006" key="4">
    <source>
        <dbReference type="Google" id="ProtNLM"/>
    </source>
</evidence>
<organism evidence="2 3">
    <name type="scientific">Cichlidogyrus casuarinus</name>
    <dbReference type="NCBI Taxonomy" id="1844966"/>
    <lineage>
        <taxon>Eukaryota</taxon>
        <taxon>Metazoa</taxon>
        <taxon>Spiralia</taxon>
        <taxon>Lophotrochozoa</taxon>
        <taxon>Platyhelminthes</taxon>
        <taxon>Monogenea</taxon>
        <taxon>Monopisthocotylea</taxon>
        <taxon>Dactylogyridea</taxon>
        <taxon>Ancyrocephalidae</taxon>
        <taxon>Cichlidogyrus</taxon>
    </lineage>
</organism>
<proteinExistence type="predicted"/>
<evidence type="ECO:0000256" key="1">
    <source>
        <dbReference type="SAM" id="MobiDB-lite"/>
    </source>
</evidence>
<name>A0ABD2QHE2_9PLAT</name>
<gene>
    <name evidence="2" type="ORF">Ciccas_002384</name>
</gene>
<reference evidence="2 3" key="1">
    <citation type="submission" date="2024-11" db="EMBL/GenBank/DDBJ databases">
        <title>Adaptive evolution of stress response genes in parasites aligns with host niche diversity.</title>
        <authorList>
            <person name="Hahn C."/>
            <person name="Resl P."/>
        </authorList>
    </citation>
    <scope>NUCLEOTIDE SEQUENCE [LARGE SCALE GENOMIC DNA]</scope>
    <source>
        <strain evidence="2">EGGRZ-B1_66</strain>
        <tissue evidence="2">Body</tissue>
    </source>
</reference>
<feature type="region of interest" description="Disordered" evidence="1">
    <location>
        <begin position="348"/>
        <end position="367"/>
    </location>
</feature>
<protein>
    <recommendedName>
        <fullName evidence="4">DUF4201 domain-containing protein</fullName>
    </recommendedName>
</protein>
<sequence length="367" mass="43076">MDVAEPESKYDLILHLITKKKNSYNDPWEYANYIATLERARVDVGPIDSRFYQNAYRNQARRRQMFASLEENLDKVCPDEAIEPSSYWTQKNPPLRKLKKSRYLALIEANRLKDELNSISDEIRPMLKSTANYRHRMLKTRSKLAENNLAMKSISMKLLENEKIYSVRERQLKIDFNKSSIENTIKNMKLYRSFIFNGLNRTRKEATELMKLMKEYDAIELALENQLKKSQNSALDLTLTMENNLGILDRIKRELLDKAVEIQIQAQHTFTWEKALDSTRKEQLRQKISSECDLEENSRLNLQASKSKMSHLYKEKAKLSDQQSRLVDQSKAEKTQLAQKRTALHQLLSHSRRTKAGINAMNRFEAH</sequence>
<evidence type="ECO:0000313" key="3">
    <source>
        <dbReference type="Proteomes" id="UP001626550"/>
    </source>
</evidence>
<dbReference type="AlphaFoldDB" id="A0ABD2QHE2"/>